<protein>
    <submittedName>
        <fullName evidence="1">Uncharacterized protein</fullName>
    </submittedName>
</protein>
<dbReference type="Proteomes" id="UP000232412">
    <property type="component" value="Unassembled WGS sequence"/>
</dbReference>
<name>A0A2H1EEU9_9ARCH</name>
<gene>
    <name evidence="1" type="ORF">NSIN_20075</name>
</gene>
<evidence type="ECO:0000313" key="1">
    <source>
        <dbReference type="EMBL" id="SHO43472.1"/>
    </source>
</evidence>
<dbReference type="AlphaFoldDB" id="A0A2H1EEU9"/>
<accession>A0A2H1EEU9</accession>
<dbReference type="OrthoDB" id="7085at2157"/>
<keyword evidence="2" id="KW-1185">Reference proteome</keyword>
<dbReference type="RefSeq" id="WP_101009138.1">
    <property type="nucleotide sequence ID" value="NZ_FRFC01000003.1"/>
</dbReference>
<organism evidence="1 2">
    <name type="scientific">Nitrosotalea sinensis</name>
    <dbReference type="NCBI Taxonomy" id="1499975"/>
    <lineage>
        <taxon>Archaea</taxon>
        <taxon>Nitrososphaerota</taxon>
        <taxon>Nitrososphaeria</taxon>
        <taxon>Nitrosotaleales</taxon>
        <taxon>Nitrosotaleaceae</taxon>
        <taxon>Nitrosotalea</taxon>
    </lineage>
</organism>
<reference evidence="2" key="1">
    <citation type="submission" date="2016-12" db="EMBL/GenBank/DDBJ databases">
        <authorList>
            <person name="Herbold C."/>
        </authorList>
    </citation>
    <scope>NUCLEOTIDE SEQUENCE [LARGE SCALE GENOMIC DNA]</scope>
</reference>
<evidence type="ECO:0000313" key="2">
    <source>
        <dbReference type="Proteomes" id="UP000232412"/>
    </source>
</evidence>
<proteinExistence type="predicted"/>
<dbReference type="EMBL" id="FRFC01000003">
    <property type="protein sequence ID" value="SHO43472.1"/>
    <property type="molecule type" value="Genomic_DNA"/>
</dbReference>
<sequence length="102" mass="11861">MGKRKFTIDLGNEKIEVEGHQHKNVAIKYLMKRRRSLLMTRDKNKVEKLFEQVPQTISIVGGHLIKSYKINWEREGTTEFEGSRFVFTLTDLPDKSVHTVAS</sequence>